<reference evidence="4 5" key="1">
    <citation type="journal article" date="2018" name="Front. Microbiol.">
        <title>Prospects for Fungal Bioremediation of Acidic Radioactive Waste Sites: Characterization and Genome Sequence of Rhodotorula taiwanensis MD1149.</title>
        <authorList>
            <person name="Tkavc R."/>
            <person name="Matrosova V.Y."/>
            <person name="Grichenko O.E."/>
            <person name="Gostincar C."/>
            <person name="Volpe R.P."/>
            <person name="Klimenkova P."/>
            <person name="Gaidamakova E.K."/>
            <person name="Zhou C.E."/>
            <person name="Stewart B.J."/>
            <person name="Lyman M.G."/>
            <person name="Malfatti S.A."/>
            <person name="Rubinfeld B."/>
            <person name="Courtot M."/>
            <person name="Singh J."/>
            <person name="Dalgard C.L."/>
            <person name="Hamilton T."/>
            <person name="Frey K.G."/>
            <person name="Gunde-Cimerman N."/>
            <person name="Dugan L."/>
            <person name="Daly M.J."/>
        </authorList>
    </citation>
    <scope>NUCLEOTIDE SEQUENCE [LARGE SCALE GENOMIC DNA]</scope>
    <source>
        <strain evidence="4 5">MD1149</strain>
    </source>
</reference>
<proteinExistence type="inferred from homology"/>
<dbReference type="Pfam" id="PF00106">
    <property type="entry name" value="adh_short"/>
    <property type="match status" value="1"/>
</dbReference>
<organism evidence="4 5">
    <name type="scientific">Rhodotorula taiwanensis</name>
    <dbReference type="NCBI Taxonomy" id="741276"/>
    <lineage>
        <taxon>Eukaryota</taxon>
        <taxon>Fungi</taxon>
        <taxon>Dikarya</taxon>
        <taxon>Basidiomycota</taxon>
        <taxon>Pucciniomycotina</taxon>
        <taxon>Microbotryomycetes</taxon>
        <taxon>Sporidiobolales</taxon>
        <taxon>Sporidiobolaceae</taxon>
        <taxon>Rhodotorula</taxon>
    </lineage>
</organism>
<dbReference type="PANTHER" id="PTHR43544:SF7">
    <property type="entry name" value="NADB-LER2"/>
    <property type="match status" value="1"/>
</dbReference>
<dbReference type="PANTHER" id="PTHR43544">
    <property type="entry name" value="SHORT-CHAIN DEHYDROGENASE/REDUCTASE"/>
    <property type="match status" value="1"/>
</dbReference>
<dbReference type="OrthoDB" id="2522757at2759"/>
<evidence type="ECO:0000313" key="4">
    <source>
        <dbReference type="EMBL" id="POY75424.1"/>
    </source>
</evidence>
<dbReference type="GO" id="GO:0019290">
    <property type="term" value="P:siderophore biosynthetic process"/>
    <property type="evidence" value="ECO:0007669"/>
    <property type="project" value="InterPro"/>
</dbReference>
<dbReference type="AlphaFoldDB" id="A0A2S5BF84"/>
<comment type="similarity">
    <text evidence="1">Belongs to the short-chain dehydrogenases/reductases (SDR) family.</text>
</comment>
<evidence type="ECO:0000313" key="5">
    <source>
        <dbReference type="Proteomes" id="UP000237144"/>
    </source>
</evidence>
<dbReference type="GO" id="GO:0008667">
    <property type="term" value="F:2,3-dihydro-2,3-dihydroxybenzoate dehydrogenase activity"/>
    <property type="evidence" value="ECO:0007669"/>
    <property type="project" value="InterPro"/>
</dbReference>
<dbReference type="PRINTS" id="PR01397">
    <property type="entry name" value="DHBDHDRGNASE"/>
</dbReference>
<comment type="caution">
    <text evidence="4">The sequence shown here is derived from an EMBL/GenBank/DDBJ whole genome shotgun (WGS) entry which is preliminary data.</text>
</comment>
<dbReference type="InterPro" id="IPR051468">
    <property type="entry name" value="Fungal_SecMetab_SDRs"/>
</dbReference>
<dbReference type="InterPro" id="IPR036291">
    <property type="entry name" value="NAD(P)-bd_dom_sf"/>
</dbReference>
<dbReference type="InterPro" id="IPR003560">
    <property type="entry name" value="DHB_DH"/>
</dbReference>
<protein>
    <recommendedName>
        <fullName evidence="6">NAD(P)-binding protein</fullName>
    </recommendedName>
</protein>
<evidence type="ECO:0008006" key="6">
    <source>
        <dbReference type="Google" id="ProtNLM"/>
    </source>
</evidence>
<evidence type="ECO:0000256" key="1">
    <source>
        <dbReference type="ARBA" id="ARBA00006484"/>
    </source>
</evidence>
<accession>A0A2S5BF84</accession>
<evidence type="ECO:0000256" key="2">
    <source>
        <dbReference type="ARBA" id="ARBA00022857"/>
    </source>
</evidence>
<dbReference type="EMBL" id="PJQD01000015">
    <property type="protein sequence ID" value="POY75424.1"/>
    <property type="molecule type" value="Genomic_DNA"/>
</dbReference>
<dbReference type="Proteomes" id="UP000237144">
    <property type="component" value="Unassembled WGS sequence"/>
</dbReference>
<gene>
    <name evidence="4" type="ORF">BMF94_1494</name>
</gene>
<keyword evidence="2" id="KW-0521">NADP</keyword>
<evidence type="ECO:0000256" key="3">
    <source>
        <dbReference type="ARBA" id="ARBA00023002"/>
    </source>
</evidence>
<dbReference type="GO" id="GO:0005737">
    <property type="term" value="C:cytoplasm"/>
    <property type="evidence" value="ECO:0007669"/>
    <property type="project" value="TreeGrafter"/>
</dbReference>
<sequence length="248" mass="26681">MSTPKVYFISGANRPNGLGFNLAKKLSAQADSLVFAAVRDPSTAKDLARLAEERKNLVVVKLDATSETDAKNAAELVAERPGKLDVLIPCAGICPMGSMRDQSLDDLRQAFEVNTVGPLILYRAFQSLLAKSDAPVFMPISSKAGCFAFVGMPMPTGYYGVSKCALNYLSAKLNAEDDKLCAFVCSPGIVMTDMTADGMRKAGMPPPPKEYTVELEDSVDGMVKVIGEARRETHGGKFIEYNGEPVAW</sequence>
<keyword evidence="3" id="KW-0560">Oxidoreductase</keyword>
<dbReference type="Gene3D" id="3.40.50.720">
    <property type="entry name" value="NAD(P)-binding Rossmann-like Domain"/>
    <property type="match status" value="1"/>
</dbReference>
<dbReference type="InterPro" id="IPR002347">
    <property type="entry name" value="SDR_fam"/>
</dbReference>
<keyword evidence="5" id="KW-1185">Reference proteome</keyword>
<name>A0A2S5BF84_9BASI</name>
<dbReference type="SUPFAM" id="SSF51735">
    <property type="entry name" value="NAD(P)-binding Rossmann-fold domains"/>
    <property type="match status" value="1"/>
</dbReference>